<keyword evidence="4" id="KW-1185">Reference proteome</keyword>
<feature type="domain" description="DUF4139" evidence="2">
    <location>
        <begin position="8"/>
        <end position="220"/>
    </location>
</feature>
<dbReference type="Pfam" id="PF13598">
    <property type="entry name" value="DUF4139"/>
    <property type="match status" value="1"/>
</dbReference>
<dbReference type="InterPro" id="IPR037291">
    <property type="entry name" value="DUF4139"/>
</dbReference>
<dbReference type="PANTHER" id="PTHR31005:SF8">
    <property type="entry name" value="DUF4139 DOMAIN-CONTAINING PROTEIN"/>
    <property type="match status" value="1"/>
</dbReference>
<evidence type="ECO:0000313" key="3">
    <source>
        <dbReference type="EMBL" id="KHJ90290.1"/>
    </source>
</evidence>
<feature type="non-terminal residue" evidence="3">
    <location>
        <position position="1"/>
    </location>
</feature>
<evidence type="ECO:0000259" key="2">
    <source>
        <dbReference type="Pfam" id="PF13598"/>
    </source>
</evidence>
<evidence type="ECO:0000313" key="4">
    <source>
        <dbReference type="Proteomes" id="UP000053660"/>
    </source>
</evidence>
<accession>A0A0B1T4G4</accession>
<organism evidence="3 4">
    <name type="scientific">Oesophagostomum dentatum</name>
    <name type="common">Nodular worm</name>
    <dbReference type="NCBI Taxonomy" id="61180"/>
    <lineage>
        <taxon>Eukaryota</taxon>
        <taxon>Metazoa</taxon>
        <taxon>Ecdysozoa</taxon>
        <taxon>Nematoda</taxon>
        <taxon>Chromadorea</taxon>
        <taxon>Rhabditida</taxon>
        <taxon>Rhabditina</taxon>
        <taxon>Rhabditomorpha</taxon>
        <taxon>Strongyloidea</taxon>
        <taxon>Strongylidae</taxon>
        <taxon>Oesophagostomum</taxon>
    </lineage>
</organism>
<proteinExistence type="predicted"/>
<dbReference type="InterPro" id="IPR011935">
    <property type="entry name" value="CHP02231"/>
</dbReference>
<dbReference type="PANTHER" id="PTHR31005">
    <property type="entry name" value="DUF4139 DOMAIN-CONTAINING PROTEIN"/>
    <property type="match status" value="1"/>
</dbReference>
<gene>
    <name evidence="3" type="ORF">OESDEN_09870</name>
</gene>
<dbReference type="AlphaFoldDB" id="A0A0B1T4G4"/>
<dbReference type="EMBL" id="KN553184">
    <property type="protein sequence ID" value="KHJ90290.1"/>
    <property type="molecule type" value="Genomic_DNA"/>
</dbReference>
<name>A0A0B1T4G4_OESDE</name>
<dbReference type="NCBIfam" id="TIGR02231">
    <property type="entry name" value="mucoidy inhibitor MuiA family protein"/>
    <property type="match status" value="1"/>
</dbReference>
<evidence type="ECO:0000256" key="1">
    <source>
        <dbReference type="SAM" id="MobiDB-lite"/>
    </source>
</evidence>
<dbReference type="Proteomes" id="UP000053660">
    <property type="component" value="Unassembled WGS sequence"/>
</dbReference>
<reference evidence="3 4" key="1">
    <citation type="submission" date="2014-03" db="EMBL/GenBank/DDBJ databases">
        <title>Draft genome of the hookworm Oesophagostomum dentatum.</title>
        <authorList>
            <person name="Mitreva M."/>
        </authorList>
    </citation>
    <scope>NUCLEOTIDE SEQUENCE [LARGE SCALE GENOMIC DNA]</scope>
    <source>
        <strain evidence="3 4">OD-Hann</strain>
    </source>
</reference>
<sequence>VADVNEPNAFNAEFSIPKPATIPSDGAEHKVTIGIVNIESTMSHQCVPSRNRSAFLTAYATNTSQLTFLPGDAAVYHGNSFVSKTTMNSVFPGEKFTVFLGVDPAVHIDYKPVGIIAKSSSTIHDQPIVVKNSRADPVILTIKEPIPRSTDERIRITLLSPTVQPSEQQKSEESNEPNSEAEPFKETAVMDGTTLKWRVSVPGGGKSTEYHVKWSVEHPNDEKVQFVERH</sequence>
<protein>
    <recommendedName>
        <fullName evidence="2">DUF4139 domain-containing protein</fullName>
    </recommendedName>
</protein>
<feature type="region of interest" description="Disordered" evidence="1">
    <location>
        <begin position="160"/>
        <end position="191"/>
    </location>
</feature>
<dbReference type="OrthoDB" id="10068793at2759"/>